<feature type="domain" description="Nudix hydrolase" evidence="3">
    <location>
        <begin position="53"/>
        <end position="189"/>
    </location>
</feature>
<evidence type="ECO:0000313" key="4">
    <source>
        <dbReference type="EMBL" id="TQL68326.1"/>
    </source>
</evidence>
<dbReference type="EMBL" id="VFOV01000001">
    <property type="protein sequence ID" value="TQL68326.1"/>
    <property type="molecule type" value="Genomic_DNA"/>
</dbReference>
<evidence type="ECO:0000256" key="1">
    <source>
        <dbReference type="ARBA" id="ARBA00001946"/>
    </source>
</evidence>
<dbReference type="RefSeq" id="WP_141780334.1">
    <property type="nucleotide sequence ID" value="NZ_VFOV01000001.1"/>
</dbReference>
<dbReference type="AlphaFoldDB" id="A0A543A774"/>
<dbReference type="PANTHER" id="PTHR43046:SF14">
    <property type="entry name" value="MUTT_NUDIX FAMILY PROTEIN"/>
    <property type="match status" value="1"/>
</dbReference>
<dbReference type="PROSITE" id="PS51462">
    <property type="entry name" value="NUDIX"/>
    <property type="match status" value="1"/>
</dbReference>
<evidence type="ECO:0000259" key="3">
    <source>
        <dbReference type="PROSITE" id="PS51462"/>
    </source>
</evidence>
<evidence type="ECO:0000256" key="2">
    <source>
        <dbReference type="ARBA" id="ARBA00022801"/>
    </source>
</evidence>
<sequence length="195" mass="21851">MSADDGPLADISTMVASIQPMDTVESSHLADASAWLDGTDDVFRRRSDPTEPAKHLVSYFLPVDLASGHVLLGDHRKSGLWLPPGGHVEPGEHPADTVRRECLEELGVEARFHRDLGPRPLLLTVTDTRPERPDQHTDVSLWFVLSRDHRDPLAPDEREYAGVRWWTPAEIRSGDPRLFDPHMGRMLEKLTTLTA</sequence>
<comment type="caution">
    <text evidence="4">The sequence shown here is derived from an EMBL/GenBank/DDBJ whole genome shotgun (WGS) entry which is preliminary data.</text>
</comment>
<dbReference type="SUPFAM" id="SSF55811">
    <property type="entry name" value="Nudix"/>
    <property type="match status" value="1"/>
</dbReference>
<dbReference type="PANTHER" id="PTHR43046">
    <property type="entry name" value="GDP-MANNOSE MANNOSYL HYDROLASE"/>
    <property type="match status" value="1"/>
</dbReference>
<reference evidence="4 5" key="1">
    <citation type="submission" date="2019-06" db="EMBL/GenBank/DDBJ databases">
        <title>Sequencing the genomes of 1000 actinobacteria strains.</title>
        <authorList>
            <person name="Klenk H.-P."/>
        </authorList>
    </citation>
    <scope>NUCLEOTIDE SEQUENCE [LARGE SCALE GENOMIC DNA]</scope>
    <source>
        <strain evidence="4 5">DSM 25218</strain>
    </source>
</reference>
<proteinExistence type="predicted"/>
<dbReference type="Pfam" id="PF00293">
    <property type="entry name" value="NUDIX"/>
    <property type="match status" value="1"/>
</dbReference>
<protein>
    <submittedName>
        <fullName evidence="4">ADP-ribose pyrophosphatase YjhB (NUDIX family)</fullName>
    </submittedName>
</protein>
<evidence type="ECO:0000313" key="5">
    <source>
        <dbReference type="Proteomes" id="UP000320209"/>
    </source>
</evidence>
<dbReference type="CDD" id="cd03674">
    <property type="entry name" value="NUDIX_Hydrolase"/>
    <property type="match status" value="1"/>
</dbReference>
<dbReference type="Proteomes" id="UP000320209">
    <property type="component" value="Unassembled WGS sequence"/>
</dbReference>
<dbReference type="InterPro" id="IPR000086">
    <property type="entry name" value="NUDIX_hydrolase_dom"/>
</dbReference>
<dbReference type="Gene3D" id="3.90.79.10">
    <property type="entry name" value="Nucleoside Triphosphate Pyrophosphohydrolase"/>
    <property type="match status" value="1"/>
</dbReference>
<dbReference type="GO" id="GO:0016787">
    <property type="term" value="F:hydrolase activity"/>
    <property type="evidence" value="ECO:0007669"/>
    <property type="project" value="UniProtKB-KW"/>
</dbReference>
<organism evidence="4 5">
    <name type="scientific">Nocardioides albertanoniae</name>
    <dbReference type="NCBI Taxonomy" id="1175486"/>
    <lineage>
        <taxon>Bacteria</taxon>
        <taxon>Bacillati</taxon>
        <taxon>Actinomycetota</taxon>
        <taxon>Actinomycetes</taxon>
        <taxon>Propionibacteriales</taxon>
        <taxon>Nocardioidaceae</taxon>
        <taxon>Nocardioides</taxon>
    </lineage>
</organism>
<comment type="cofactor">
    <cofactor evidence="1">
        <name>Mg(2+)</name>
        <dbReference type="ChEBI" id="CHEBI:18420"/>
    </cofactor>
</comment>
<dbReference type="InterPro" id="IPR015797">
    <property type="entry name" value="NUDIX_hydrolase-like_dom_sf"/>
</dbReference>
<keyword evidence="5" id="KW-1185">Reference proteome</keyword>
<accession>A0A543A774</accession>
<gene>
    <name evidence="4" type="ORF">FB381_2215</name>
</gene>
<dbReference type="OrthoDB" id="9764897at2"/>
<name>A0A543A774_9ACTN</name>
<keyword evidence="2" id="KW-0378">Hydrolase</keyword>